<feature type="binding site" evidence="8">
    <location>
        <begin position="411"/>
        <end position="412"/>
    </location>
    <ligand>
        <name>substrate</name>
    </ligand>
</feature>
<dbReference type="Pfam" id="PF00232">
    <property type="entry name" value="Glyco_hydro_1"/>
    <property type="match status" value="1"/>
</dbReference>
<comment type="caution">
    <text evidence="10">The sequence shown here is derived from an EMBL/GenBank/DDBJ whole genome shotgun (WGS) entry which is preliminary data.</text>
</comment>
<dbReference type="GO" id="GO:0030245">
    <property type="term" value="P:cellulose catabolic process"/>
    <property type="evidence" value="ECO:0007669"/>
    <property type="project" value="UniProtKB-KW"/>
</dbReference>
<dbReference type="Proteomes" id="UP000696931">
    <property type="component" value="Unassembled WGS sequence"/>
</dbReference>
<dbReference type="Gene3D" id="3.20.20.80">
    <property type="entry name" value="Glycosidases"/>
    <property type="match status" value="1"/>
</dbReference>
<feature type="binding site" evidence="8">
    <location>
        <position position="20"/>
    </location>
    <ligand>
        <name>substrate</name>
    </ligand>
</feature>
<dbReference type="GO" id="GO:0005829">
    <property type="term" value="C:cytosol"/>
    <property type="evidence" value="ECO:0007669"/>
    <property type="project" value="TreeGrafter"/>
</dbReference>
<evidence type="ECO:0000256" key="1">
    <source>
        <dbReference type="ARBA" id="ARBA00010838"/>
    </source>
</evidence>
<dbReference type="PANTHER" id="PTHR10353:SF36">
    <property type="entry name" value="LP05116P"/>
    <property type="match status" value="1"/>
</dbReference>
<reference evidence="10" key="1">
    <citation type="submission" date="2020-07" db="EMBL/GenBank/DDBJ databases">
        <title>Huge and variable diversity of episymbiotic CPR bacteria and DPANN archaea in groundwater ecosystems.</title>
        <authorList>
            <person name="He C.Y."/>
            <person name="Keren R."/>
            <person name="Whittaker M."/>
            <person name="Farag I.F."/>
            <person name="Doudna J."/>
            <person name="Cate J.H.D."/>
            <person name="Banfield J.F."/>
        </authorList>
    </citation>
    <scope>NUCLEOTIDE SEQUENCE</scope>
    <source>
        <strain evidence="10">NC_groundwater_1813_Pr3_B-0.1um_71_17</strain>
    </source>
</reference>
<feature type="binding site" evidence="8">
    <location>
        <position position="404"/>
    </location>
    <ligand>
        <name>substrate</name>
    </ligand>
</feature>
<keyword evidence="5 9" id="KW-0326">Glycosidase</keyword>
<evidence type="ECO:0000256" key="7">
    <source>
        <dbReference type="PIRSR" id="PIRSR617736-1"/>
    </source>
</evidence>
<evidence type="ECO:0000256" key="6">
    <source>
        <dbReference type="ARBA" id="ARBA00023326"/>
    </source>
</evidence>
<feature type="active site" description="Nucleophile" evidence="7">
    <location>
        <position position="357"/>
    </location>
</feature>
<feature type="binding site" evidence="8">
    <location>
        <position position="165"/>
    </location>
    <ligand>
        <name>substrate</name>
    </ligand>
</feature>
<dbReference type="SUPFAM" id="SSF51445">
    <property type="entry name" value="(Trans)glycosidases"/>
    <property type="match status" value="1"/>
</dbReference>
<feature type="binding site" evidence="8">
    <location>
        <position position="301"/>
    </location>
    <ligand>
        <name>substrate</name>
    </ligand>
</feature>
<evidence type="ECO:0000256" key="8">
    <source>
        <dbReference type="PIRSR" id="PIRSR617736-2"/>
    </source>
</evidence>
<evidence type="ECO:0000313" key="11">
    <source>
        <dbReference type="Proteomes" id="UP000696931"/>
    </source>
</evidence>
<keyword evidence="4" id="KW-0119">Carbohydrate metabolism</keyword>
<evidence type="ECO:0000256" key="2">
    <source>
        <dbReference type="ARBA" id="ARBA00022801"/>
    </source>
</evidence>
<dbReference type="FunFam" id="3.20.20.80:FF:000004">
    <property type="entry name" value="Beta-glucosidase 6-phospho-beta-glucosidase"/>
    <property type="match status" value="1"/>
</dbReference>
<comment type="similarity">
    <text evidence="1 9">Belongs to the glycosyl hydrolase 1 family.</text>
</comment>
<dbReference type="PANTHER" id="PTHR10353">
    <property type="entry name" value="GLYCOSYL HYDROLASE"/>
    <property type="match status" value="1"/>
</dbReference>
<dbReference type="InterPro" id="IPR017853">
    <property type="entry name" value="GH"/>
</dbReference>
<evidence type="ECO:0000256" key="4">
    <source>
        <dbReference type="ARBA" id="ARBA00023277"/>
    </source>
</evidence>
<dbReference type="PRINTS" id="PR00131">
    <property type="entry name" value="GLHYDRLASE1"/>
</dbReference>
<dbReference type="EMBL" id="JACRIW010000020">
    <property type="protein sequence ID" value="MBI5168392.1"/>
    <property type="molecule type" value="Genomic_DNA"/>
</dbReference>
<feature type="binding site" evidence="8">
    <location>
        <position position="121"/>
    </location>
    <ligand>
        <name>substrate</name>
    </ligand>
</feature>
<dbReference type="AlphaFoldDB" id="A0A933S9F1"/>
<evidence type="ECO:0000256" key="5">
    <source>
        <dbReference type="ARBA" id="ARBA00023295"/>
    </source>
</evidence>
<dbReference type="NCBIfam" id="TIGR03356">
    <property type="entry name" value="BGL"/>
    <property type="match status" value="1"/>
</dbReference>
<organism evidence="10 11">
    <name type="scientific">Eiseniibacteriota bacterium</name>
    <dbReference type="NCBI Taxonomy" id="2212470"/>
    <lineage>
        <taxon>Bacteria</taxon>
        <taxon>Candidatus Eiseniibacteriota</taxon>
    </lineage>
</organism>
<feature type="active site" description="Proton donor" evidence="7">
    <location>
        <position position="166"/>
    </location>
</feature>
<evidence type="ECO:0000256" key="9">
    <source>
        <dbReference type="RuleBase" id="RU361175"/>
    </source>
</evidence>
<evidence type="ECO:0000313" key="10">
    <source>
        <dbReference type="EMBL" id="MBI5168392.1"/>
    </source>
</evidence>
<proteinExistence type="inferred from homology"/>
<evidence type="ECO:0000256" key="3">
    <source>
        <dbReference type="ARBA" id="ARBA00023001"/>
    </source>
</evidence>
<accession>A0A933S9F1</accession>
<dbReference type="EC" id="3.2.1.21" evidence="9"/>
<name>A0A933S9F1_UNCEI</name>
<dbReference type="InterPro" id="IPR017736">
    <property type="entry name" value="Glyco_hydro_1_beta-glucosidase"/>
</dbReference>
<protein>
    <recommendedName>
        <fullName evidence="9">Beta-glucosidase</fullName>
        <ecNumber evidence="9">3.2.1.21</ecNumber>
    </recommendedName>
</protein>
<gene>
    <name evidence="10" type="ORF">HZA61_02790</name>
</gene>
<dbReference type="InterPro" id="IPR001360">
    <property type="entry name" value="Glyco_hydro_1"/>
</dbReference>
<keyword evidence="3" id="KW-0136">Cellulose degradation</keyword>
<dbReference type="GO" id="GO:0008422">
    <property type="term" value="F:beta-glucosidase activity"/>
    <property type="evidence" value="ECO:0007669"/>
    <property type="project" value="UniProtKB-EC"/>
</dbReference>
<keyword evidence="6" id="KW-0624">Polysaccharide degradation</keyword>
<sequence>MIGPSFPAGFRFGVATSAQQIEGAAREDGRGESVWDHCAAKPGFVKDRSDASRACDHYHRWRDDIALMRELGISAYRFSTGWSRVLPTGEGAPNEAGLAFYDRLVDGLLEAGITPFLTLDHWDLPQALDEKGGWGSRATVDAFVAYADVVSRRLGDRVKHWITHNEPWCVATLGHELGAHAPGRRDPAEALRVAHHLLLSHGRAVPVLRANSAGCEAGLTTMVTHVEPASTSAEDRDAARRLDGSFNRWFLDPLHRGAYPADAVADRVRRGHLASAEIPFVHDGDLRTIAVPADFLGINYYSRAVVKAGPDGEPVGVPQAPPEQLTEMGWEVWPQGFFDVLTRLTRDYAPKQIHVTENGAAFADPPASDGVVADPRRVDYLRTHLLAAQRAIEAGVPLAGYFAWSLMDNWEWAEGYTKRFGLYAVDFESQQRTAKHSARFYRDVVAAHAVPTVVPQYS</sequence>
<keyword evidence="2 9" id="KW-0378">Hydrolase</keyword>
<comment type="catalytic activity">
    <reaction evidence="9">
        <text>Hydrolysis of terminal, non-reducing beta-D-glucosyl residues with release of beta-D-glucose.</text>
        <dbReference type="EC" id="3.2.1.21"/>
    </reaction>
</comment>